<dbReference type="InterPro" id="IPR004360">
    <property type="entry name" value="Glyas_Fos-R_dOase_dom"/>
</dbReference>
<dbReference type="RefSeq" id="WP_084291673.1">
    <property type="nucleotide sequence ID" value="NZ_FWYB01000017.1"/>
</dbReference>
<dbReference type="STRING" id="475255.SAMN04488101_11752"/>
<dbReference type="CDD" id="cd08347">
    <property type="entry name" value="PcpA_C_like"/>
    <property type="match status" value="1"/>
</dbReference>
<dbReference type="AlphaFoldDB" id="A0A1W2EXE7"/>
<evidence type="ECO:0000313" key="2">
    <source>
        <dbReference type="EMBL" id="SMD14242.1"/>
    </source>
</evidence>
<proteinExistence type="predicted"/>
<dbReference type="PROSITE" id="PS51819">
    <property type="entry name" value="VOC"/>
    <property type="match status" value="2"/>
</dbReference>
<dbReference type="OrthoDB" id="9785698at2"/>
<evidence type="ECO:0000313" key="3">
    <source>
        <dbReference type="Proteomes" id="UP000192678"/>
    </source>
</evidence>
<reference evidence="2 3" key="1">
    <citation type="submission" date="2017-04" db="EMBL/GenBank/DDBJ databases">
        <authorList>
            <person name="Afonso C.L."/>
            <person name="Miller P.J."/>
            <person name="Scott M.A."/>
            <person name="Spackman E."/>
            <person name="Goraichik I."/>
            <person name="Dimitrov K.M."/>
            <person name="Suarez D.L."/>
            <person name="Swayne D.E."/>
        </authorList>
    </citation>
    <scope>NUCLEOTIDE SEQUENCE [LARGE SCALE GENOMIC DNA]</scope>
    <source>
        <strain evidence="2 3">DSM 19625</strain>
    </source>
</reference>
<keyword evidence="3" id="KW-1185">Reference proteome</keyword>
<dbReference type="Pfam" id="PF00903">
    <property type="entry name" value="Glyoxalase"/>
    <property type="match status" value="2"/>
</dbReference>
<feature type="domain" description="VOC" evidence="1">
    <location>
        <begin position="154"/>
        <end position="273"/>
    </location>
</feature>
<gene>
    <name evidence="2" type="ORF">SAMN04488101_11752</name>
</gene>
<dbReference type="PANTHER" id="PTHR36110">
    <property type="entry name" value="RING-CLEAVING DIOXYGENASE MHQE-RELATED"/>
    <property type="match status" value="1"/>
</dbReference>
<organism evidence="2 3">
    <name type="scientific">Pedobacter nyackensis</name>
    <dbReference type="NCBI Taxonomy" id="475255"/>
    <lineage>
        <taxon>Bacteria</taxon>
        <taxon>Pseudomonadati</taxon>
        <taxon>Bacteroidota</taxon>
        <taxon>Sphingobacteriia</taxon>
        <taxon>Sphingobacteriales</taxon>
        <taxon>Sphingobacteriaceae</taxon>
        <taxon>Pedobacter</taxon>
    </lineage>
</organism>
<dbReference type="InterPro" id="IPR052537">
    <property type="entry name" value="Extradiol_RC_dioxygenase"/>
</dbReference>
<dbReference type="EMBL" id="FWYB01000017">
    <property type="protein sequence ID" value="SMD14242.1"/>
    <property type="molecule type" value="Genomic_DNA"/>
</dbReference>
<sequence>MKNEILGIHHITAIAGNAKRNYDFYTGILGLRLIKKTVNFDDPHTYHFYYGDEKGTPGSILTFFPWEGIQAGRRGTKQVTEIGYSVPAGSLAFWQNRFEEHNIIYNKPATKFGERYLTFLDPDGLKFELTEAKVKDTRPQWETKEVDKTHAIHGFHHITITTNKMEATAAVLTHIFGYKLAETEVNRSRFITDAVEHAAIVDLVEAPGEAIGHVAGGSVHHVAFRVKDEATLMYFRDKIVELGLNITEKIDRNYFYSLYFREPGGVLFELATDNPGFTIDEPIEELGQNLKLPAQYESIREEIEGVLPKLA</sequence>
<dbReference type="InterPro" id="IPR037523">
    <property type="entry name" value="VOC_core"/>
</dbReference>
<dbReference type="Proteomes" id="UP000192678">
    <property type="component" value="Unassembled WGS sequence"/>
</dbReference>
<evidence type="ECO:0000259" key="1">
    <source>
        <dbReference type="PROSITE" id="PS51819"/>
    </source>
</evidence>
<dbReference type="Gene3D" id="3.10.180.10">
    <property type="entry name" value="2,3-Dihydroxybiphenyl 1,2-Dioxygenase, domain 1"/>
    <property type="match status" value="2"/>
</dbReference>
<dbReference type="InterPro" id="IPR029068">
    <property type="entry name" value="Glyas_Bleomycin-R_OHBP_Dase"/>
</dbReference>
<dbReference type="PANTHER" id="PTHR36110:SF2">
    <property type="entry name" value="RING-CLEAVING DIOXYGENASE MHQE-RELATED"/>
    <property type="match status" value="1"/>
</dbReference>
<protein>
    <submittedName>
        <fullName evidence="2">Glyoxalase family protein</fullName>
    </submittedName>
</protein>
<dbReference type="CDD" id="cd08346">
    <property type="entry name" value="PcpA_N_like"/>
    <property type="match status" value="1"/>
</dbReference>
<dbReference type="SUPFAM" id="SSF54593">
    <property type="entry name" value="Glyoxalase/Bleomycin resistance protein/Dihydroxybiphenyl dioxygenase"/>
    <property type="match status" value="1"/>
</dbReference>
<feature type="domain" description="VOC" evidence="1">
    <location>
        <begin position="7"/>
        <end position="132"/>
    </location>
</feature>
<accession>A0A1W2EXE7</accession>
<name>A0A1W2EXE7_9SPHI</name>